<comment type="caution">
    <text evidence="1">The sequence shown here is derived from an EMBL/GenBank/DDBJ whole genome shotgun (WGS) entry which is preliminary data.</text>
</comment>
<name>A0AAD9IWD9_9ANNE</name>
<keyword evidence="2" id="KW-1185">Reference proteome</keyword>
<evidence type="ECO:0000313" key="2">
    <source>
        <dbReference type="Proteomes" id="UP001208570"/>
    </source>
</evidence>
<organism evidence="1 2">
    <name type="scientific">Paralvinella palmiformis</name>
    <dbReference type="NCBI Taxonomy" id="53620"/>
    <lineage>
        <taxon>Eukaryota</taxon>
        <taxon>Metazoa</taxon>
        <taxon>Spiralia</taxon>
        <taxon>Lophotrochozoa</taxon>
        <taxon>Annelida</taxon>
        <taxon>Polychaeta</taxon>
        <taxon>Sedentaria</taxon>
        <taxon>Canalipalpata</taxon>
        <taxon>Terebellida</taxon>
        <taxon>Terebelliformia</taxon>
        <taxon>Alvinellidae</taxon>
        <taxon>Paralvinella</taxon>
    </lineage>
</organism>
<dbReference type="EMBL" id="JAODUP010001077">
    <property type="protein sequence ID" value="KAK2141568.1"/>
    <property type="molecule type" value="Genomic_DNA"/>
</dbReference>
<sequence length="41" mass="4792">MNINHVDNFSLDIEGAEIEVLYTIPFDFITIDVFRIEYVVS</sequence>
<dbReference type="Proteomes" id="UP001208570">
    <property type="component" value="Unassembled WGS sequence"/>
</dbReference>
<reference evidence="1" key="1">
    <citation type="journal article" date="2023" name="Mol. Biol. Evol.">
        <title>Third-Generation Sequencing Reveals the Adaptive Role of the Epigenome in Three Deep-Sea Polychaetes.</title>
        <authorList>
            <person name="Perez M."/>
            <person name="Aroh O."/>
            <person name="Sun Y."/>
            <person name="Lan Y."/>
            <person name="Juniper S.K."/>
            <person name="Young C.R."/>
            <person name="Angers B."/>
            <person name="Qian P.Y."/>
        </authorList>
    </citation>
    <scope>NUCLEOTIDE SEQUENCE</scope>
    <source>
        <strain evidence="1">P08H-3</strain>
    </source>
</reference>
<proteinExistence type="predicted"/>
<evidence type="ECO:0000313" key="1">
    <source>
        <dbReference type="EMBL" id="KAK2141568.1"/>
    </source>
</evidence>
<evidence type="ECO:0008006" key="3">
    <source>
        <dbReference type="Google" id="ProtNLM"/>
    </source>
</evidence>
<accession>A0AAD9IWD9</accession>
<protein>
    <recommendedName>
        <fullName evidence="3">Methyltransferase FkbM domain-containing protein</fullName>
    </recommendedName>
</protein>
<dbReference type="AlphaFoldDB" id="A0AAD9IWD9"/>
<gene>
    <name evidence="1" type="ORF">LSH36_1077g00037</name>
</gene>